<accession>A0A1H6NMQ0</accession>
<proteinExistence type="inferred from homology"/>
<dbReference type="PANTHER" id="PTHR32308:SF0">
    <property type="entry name" value="HPCH_HPAI ALDOLASE_CITRATE LYASE DOMAIN-CONTAINING PROTEIN"/>
    <property type="match status" value="1"/>
</dbReference>
<dbReference type="GO" id="GO:0000287">
    <property type="term" value="F:magnesium ion binding"/>
    <property type="evidence" value="ECO:0007669"/>
    <property type="project" value="TreeGrafter"/>
</dbReference>
<evidence type="ECO:0000313" key="9">
    <source>
        <dbReference type="Proteomes" id="UP000199125"/>
    </source>
</evidence>
<dbReference type="InterPro" id="IPR005000">
    <property type="entry name" value="Aldolase/citrate-lyase_domain"/>
</dbReference>
<sequence length="301" mass="31262">MQASGPDDEAPGMKLTSLLFVPADSEKKYRKARETGADGLILDLEDSVAPPNKDTARAMVAGWLDEASDGPALWVRVNALDTGLTLADLAAVVRPGLAGVILPKANGGQDVAQVGHYLDALEARAGLPAGGIRIIVVATETAQAMFNLGSYAPAHPRLAALTWGAEDLSAVVGSTSNKGTDGDWSQPYQLARSLCLMAAAAAEVPALDTLYADFRNEAGLLESCGVSRRDGFAGRLAIHPAQVGPINRAFAPSAEDLALAARIVAAFDADPGLGTIGIDGKMYDIPHLKQARRTLASVQEG</sequence>
<dbReference type="GO" id="GO:0016829">
    <property type="term" value="F:lyase activity"/>
    <property type="evidence" value="ECO:0007669"/>
    <property type="project" value="UniProtKB-KW"/>
</dbReference>
<dbReference type="InterPro" id="IPR040442">
    <property type="entry name" value="Pyrv_kinase-like_dom_sf"/>
</dbReference>
<dbReference type="EMBL" id="FNXG01000008">
    <property type="protein sequence ID" value="SEI11998.1"/>
    <property type="molecule type" value="Genomic_DNA"/>
</dbReference>
<gene>
    <name evidence="8" type="ORF">SAMN04488075_3049</name>
</gene>
<name>A0A1H6NMQ0_9RHOB</name>
<evidence type="ECO:0000256" key="2">
    <source>
        <dbReference type="ARBA" id="ARBA00005568"/>
    </source>
</evidence>
<comment type="similarity">
    <text evidence="2">Belongs to the HpcH/HpaI aldolase family.</text>
</comment>
<evidence type="ECO:0000256" key="1">
    <source>
        <dbReference type="ARBA" id="ARBA00001946"/>
    </source>
</evidence>
<dbReference type="Proteomes" id="UP000199125">
    <property type="component" value="Unassembled WGS sequence"/>
</dbReference>
<evidence type="ECO:0000256" key="3">
    <source>
        <dbReference type="ARBA" id="ARBA00022723"/>
    </source>
</evidence>
<keyword evidence="4 6" id="KW-0460">Magnesium</keyword>
<dbReference type="PIRSF" id="PIRSF015582">
    <property type="entry name" value="Cit_lyase_B"/>
    <property type="match status" value="1"/>
</dbReference>
<dbReference type="Pfam" id="PF03328">
    <property type="entry name" value="HpcH_HpaI"/>
    <property type="match status" value="1"/>
</dbReference>
<dbReference type="GO" id="GO:0006107">
    <property type="term" value="P:oxaloacetate metabolic process"/>
    <property type="evidence" value="ECO:0007669"/>
    <property type="project" value="TreeGrafter"/>
</dbReference>
<dbReference type="STRING" id="65735.SAMN04488075_3049"/>
<evidence type="ECO:0000256" key="6">
    <source>
        <dbReference type="PIRSR" id="PIRSR015582-2"/>
    </source>
</evidence>
<feature type="binding site" evidence="5">
    <location>
        <position position="76"/>
    </location>
    <ligand>
        <name>substrate</name>
    </ligand>
</feature>
<evidence type="ECO:0000256" key="4">
    <source>
        <dbReference type="ARBA" id="ARBA00022842"/>
    </source>
</evidence>
<keyword evidence="9" id="KW-1185">Reference proteome</keyword>
<feature type="binding site" evidence="6">
    <location>
        <position position="167"/>
    </location>
    <ligand>
        <name>Mg(2+)</name>
        <dbReference type="ChEBI" id="CHEBI:18420"/>
    </ligand>
</feature>
<dbReference type="InterPro" id="IPR015813">
    <property type="entry name" value="Pyrv/PenolPyrv_kinase-like_dom"/>
</dbReference>
<dbReference type="Gene3D" id="3.20.20.60">
    <property type="entry name" value="Phosphoenolpyruvate-binding domains"/>
    <property type="match status" value="1"/>
</dbReference>
<evidence type="ECO:0000256" key="5">
    <source>
        <dbReference type="PIRSR" id="PIRSR015582-1"/>
    </source>
</evidence>
<dbReference type="AlphaFoldDB" id="A0A1H6NMQ0"/>
<keyword evidence="3 6" id="KW-0479">Metal-binding</keyword>
<dbReference type="InterPro" id="IPR011206">
    <property type="entry name" value="Citrate_lyase_beta/mcl1/mcl2"/>
</dbReference>
<evidence type="ECO:0000259" key="7">
    <source>
        <dbReference type="Pfam" id="PF03328"/>
    </source>
</evidence>
<dbReference type="SUPFAM" id="SSF51621">
    <property type="entry name" value="Phosphoenolpyruvate/pyruvate domain"/>
    <property type="match status" value="1"/>
</dbReference>
<feature type="binding site" evidence="6">
    <location>
        <position position="140"/>
    </location>
    <ligand>
        <name>Mg(2+)</name>
        <dbReference type="ChEBI" id="CHEBI:18420"/>
    </ligand>
</feature>
<protein>
    <submittedName>
        <fullName evidence="8">Citrate lyase subunit beta / citryl-CoA lyase</fullName>
    </submittedName>
</protein>
<reference evidence="9" key="1">
    <citation type="submission" date="2016-10" db="EMBL/GenBank/DDBJ databases">
        <authorList>
            <person name="Varghese N."/>
            <person name="Submissions S."/>
        </authorList>
    </citation>
    <scope>NUCLEOTIDE SEQUENCE [LARGE SCALE GENOMIC DNA]</scope>
    <source>
        <strain evidence="9">DSM 11593</strain>
    </source>
</reference>
<organism evidence="8 9">
    <name type="scientific">Paracoccus alkenifer</name>
    <dbReference type="NCBI Taxonomy" id="65735"/>
    <lineage>
        <taxon>Bacteria</taxon>
        <taxon>Pseudomonadati</taxon>
        <taxon>Pseudomonadota</taxon>
        <taxon>Alphaproteobacteria</taxon>
        <taxon>Rhodobacterales</taxon>
        <taxon>Paracoccaceae</taxon>
        <taxon>Paracoccus</taxon>
    </lineage>
</organism>
<feature type="binding site" evidence="5">
    <location>
        <position position="140"/>
    </location>
    <ligand>
        <name>substrate</name>
    </ligand>
</feature>
<evidence type="ECO:0000313" key="8">
    <source>
        <dbReference type="EMBL" id="SEI11998.1"/>
    </source>
</evidence>
<comment type="cofactor">
    <cofactor evidence="1">
        <name>Mg(2+)</name>
        <dbReference type="ChEBI" id="CHEBI:18420"/>
    </cofactor>
</comment>
<feature type="domain" description="HpcH/HpaI aldolase/citrate lyase" evidence="7">
    <location>
        <begin position="17"/>
        <end position="240"/>
    </location>
</feature>
<dbReference type="PANTHER" id="PTHR32308">
    <property type="entry name" value="LYASE BETA SUBUNIT, PUTATIVE (AFU_ORTHOLOGUE AFUA_4G13030)-RELATED"/>
    <property type="match status" value="1"/>
</dbReference>
<keyword evidence="8" id="KW-0456">Lyase</keyword>